<dbReference type="NCBIfam" id="TIGR01685">
    <property type="entry name" value="MDP-1"/>
    <property type="match status" value="1"/>
</dbReference>
<dbReference type="EMBL" id="GGYP01002652">
    <property type="protein sequence ID" value="MDE47423.1"/>
    <property type="molecule type" value="Transcribed_RNA"/>
</dbReference>
<dbReference type="PANTHER" id="PTHR17901">
    <property type="entry name" value="MAGNESIUM-DEPENDENT PHOSPHATASE 1 MDP1"/>
    <property type="match status" value="1"/>
</dbReference>
<dbReference type="NCBIfam" id="TIGR01681">
    <property type="entry name" value="HAD-SF-IIIC"/>
    <property type="match status" value="1"/>
</dbReference>
<protein>
    <submittedName>
        <fullName evidence="1">Magnesium-dependent phosphatase 1</fullName>
    </submittedName>
</protein>
<dbReference type="SFLD" id="SFLDG01131">
    <property type="entry name" value="C1.5.2:_MDP_Like"/>
    <property type="match status" value="1"/>
</dbReference>
<dbReference type="AlphaFoldDB" id="A0A6G1S3K7"/>
<dbReference type="InterPro" id="IPR023214">
    <property type="entry name" value="HAD_sf"/>
</dbReference>
<dbReference type="GO" id="GO:0003993">
    <property type="term" value="F:acid phosphatase activity"/>
    <property type="evidence" value="ECO:0007669"/>
    <property type="project" value="TreeGrafter"/>
</dbReference>
<dbReference type="PANTHER" id="PTHR17901:SF14">
    <property type="entry name" value="MAGNESIUM-DEPENDENT PHOSPHATASE 1"/>
    <property type="match status" value="1"/>
</dbReference>
<dbReference type="InterPro" id="IPR010033">
    <property type="entry name" value="HAD_SF_ppase_IIIC"/>
</dbReference>
<dbReference type="InterPro" id="IPR036412">
    <property type="entry name" value="HAD-like_sf"/>
</dbReference>
<organism evidence="1">
    <name type="scientific">Aceria tosichella</name>
    <name type="common">wheat curl mite</name>
    <dbReference type="NCBI Taxonomy" id="561515"/>
    <lineage>
        <taxon>Eukaryota</taxon>
        <taxon>Metazoa</taxon>
        <taxon>Ecdysozoa</taxon>
        <taxon>Arthropoda</taxon>
        <taxon>Chelicerata</taxon>
        <taxon>Arachnida</taxon>
        <taxon>Acari</taxon>
        <taxon>Acariformes</taxon>
        <taxon>Trombidiformes</taxon>
        <taxon>Prostigmata</taxon>
        <taxon>Eupodina</taxon>
        <taxon>Eriophyoidea</taxon>
        <taxon>Eriophyidae</taxon>
        <taxon>Eriophyinae</taxon>
        <taxon>Aceriini</taxon>
        <taxon>Aceria</taxon>
    </lineage>
</organism>
<dbReference type="SFLD" id="SFLDS00003">
    <property type="entry name" value="Haloacid_Dehalogenase"/>
    <property type="match status" value="1"/>
</dbReference>
<dbReference type="SFLD" id="SFLDG01129">
    <property type="entry name" value="C1.5:_HAD__Beta-PGM__Phosphata"/>
    <property type="match status" value="1"/>
</dbReference>
<dbReference type="InterPro" id="IPR010036">
    <property type="entry name" value="MDP_1_eu_arc"/>
</dbReference>
<dbReference type="EMBL" id="GGYP01000315">
    <property type="protein sequence ID" value="MDE45086.1"/>
    <property type="molecule type" value="Transcribed_RNA"/>
</dbReference>
<dbReference type="SUPFAM" id="SSF56784">
    <property type="entry name" value="HAD-like"/>
    <property type="match status" value="1"/>
</dbReference>
<gene>
    <name evidence="1" type="primary">Mdp1_1</name>
    <name evidence="2" type="synonym">Mdp1_0</name>
    <name evidence="2" type="ORF">g.6110</name>
    <name evidence="1" type="ORF">g.6111</name>
</gene>
<evidence type="ECO:0000313" key="1">
    <source>
        <dbReference type="EMBL" id="MDE45086.1"/>
    </source>
</evidence>
<proteinExistence type="predicted"/>
<accession>A0A6G1S3K7</accession>
<name>A0A6G1S3K7_9ACAR</name>
<reference evidence="1" key="1">
    <citation type="submission" date="2018-10" db="EMBL/GenBank/DDBJ databases">
        <title>Transcriptome assembly of Aceria tosichella (Wheat curl mite) Type 2.</title>
        <authorList>
            <person name="Scully E.D."/>
            <person name="Geib S.M."/>
            <person name="Palmer N.A."/>
            <person name="Gupta A.K."/>
            <person name="Sarath G."/>
            <person name="Tatineni S."/>
        </authorList>
    </citation>
    <scope>NUCLEOTIDE SEQUENCE</scope>
    <source>
        <strain evidence="1">LincolnNE</strain>
    </source>
</reference>
<dbReference type="Pfam" id="PF12689">
    <property type="entry name" value="Acid_PPase"/>
    <property type="match status" value="1"/>
</dbReference>
<dbReference type="Gene3D" id="3.40.50.1000">
    <property type="entry name" value="HAD superfamily/HAD-like"/>
    <property type="match status" value="1"/>
</dbReference>
<sequence length="165" mass="19252">MSRWLRLMVFDLDCTLWPFHVDMFMYSPPFKRKNGQVVDSHGSTMQPYPETLKVLEHWSKKCDIAVASRTTYPQGAESLLKLFGMDKFIKYKQIYPGCKLTHFKKLKEQSGFEYSEMLFFDDEYRNIKDLRGAGVESVHIDPDVGVTMQLIDDIVSKKFHGVKLN</sequence>
<evidence type="ECO:0000313" key="2">
    <source>
        <dbReference type="EMBL" id="MDE47423.1"/>
    </source>
</evidence>